<evidence type="ECO:0000256" key="6">
    <source>
        <dbReference type="SAM" id="Phobius"/>
    </source>
</evidence>
<evidence type="ECO:0000256" key="5">
    <source>
        <dbReference type="ARBA" id="ARBA00023136"/>
    </source>
</evidence>
<keyword evidence="5 6" id="KW-0472">Membrane</keyword>
<gene>
    <name evidence="8" type="ORF">OZSIB_0527</name>
</gene>
<keyword evidence="2" id="KW-1003">Cell membrane</keyword>
<dbReference type="GO" id="GO:0005886">
    <property type="term" value="C:plasma membrane"/>
    <property type="evidence" value="ECO:0007669"/>
    <property type="project" value="UniProtKB-SubCell"/>
</dbReference>
<proteinExistence type="predicted"/>
<dbReference type="AlphaFoldDB" id="A0A367ZLJ8"/>
<dbReference type="Pfam" id="PF10035">
    <property type="entry name" value="DUF2179"/>
    <property type="match status" value="1"/>
</dbReference>
<dbReference type="InterPro" id="IPR019264">
    <property type="entry name" value="DUF2179"/>
</dbReference>
<evidence type="ECO:0000313" key="9">
    <source>
        <dbReference type="Proteomes" id="UP000252355"/>
    </source>
</evidence>
<sequence>MTATAPRPVGAFDLFLVVLGSVISTLGLVCFTIPNKIAAGGLTGLATVLYFAVGLPVGAVVLTGNLALIAAQMKLVGFRSAGKTVLSVALTSVLIELLMRVWPISPLATDPILACLYGGILSGIGVGVTFRGGGTTGGVDIVAQICHHLFHWPIGDVILVTNFLITIGAGFVFGPQLALYGLITVFFSGWVVDAVLEGIAVYRSVLIITQNPNEVAWAIMEELHRGVTCIDARGMYTSAPTNVLLVAVRRMELPQMRQLIYEFDPNAFVIVGDARQVLGRGFLSLGDQVKRQTQG</sequence>
<keyword evidence="4 6" id="KW-1133">Transmembrane helix</keyword>
<feature type="transmembrane region" description="Helical" evidence="6">
    <location>
        <begin position="111"/>
        <end position="130"/>
    </location>
</feature>
<comment type="caution">
    <text evidence="8">The sequence shown here is derived from an EMBL/GenBank/DDBJ whole genome shotgun (WGS) entry which is preliminary data.</text>
</comment>
<name>A0A367ZLJ8_9BACT</name>
<dbReference type="Gene3D" id="3.30.70.120">
    <property type="match status" value="1"/>
</dbReference>
<feature type="domain" description="DUF2179" evidence="7">
    <location>
        <begin position="225"/>
        <end position="279"/>
    </location>
</feature>
<dbReference type="EMBL" id="QOQW01000017">
    <property type="protein sequence ID" value="RCK78976.1"/>
    <property type="molecule type" value="Genomic_DNA"/>
</dbReference>
<evidence type="ECO:0000256" key="3">
    <source>
        <dbReference type="ARBA" id="ARBA00022692"/>
    </source>
</evidence>
<reference evidence="8 9" key="1">
    <citation type="submission" date="2018-05" db="EMBL/GenBank/DDBJ databases">
        <title>A metagenomic window into the 2 km-deep terrestrial subsurface aquifer revealed taxonomically and functionally diverse microbial community comprising novel uncultured bacterial lineages.</title>
        <authorList>
            <person name="Kadnikov V.V."/>
            <person name="Mardanov A.V."/>
            <person name="Beletsky A.V."/>
            <person name="Banks D."/>
            <person name="Pimenov N.V."/>
            <person name="Frank Y.A."/>
            <person name="Karnachuk O.V."/>
            <person name="Ravin N.V."/>
        </authorList>
    </citation>
    <scope>NUCLEOTIDE SEQUENCE [LARGE SCALE GENOMIC DNA]</scope>
    <source>
        <strain evidence="8">BY5</strain>
    </source>
</reference>
<evidence type="ECO:0000256" key="2">
    <source>
        <dbReference type="ARBA" id="ARBA00022475"/>
    </source>
</evidence>
<dbReference type="CDD" id="cd16380">
    <property type="entry name" value="YitT_C"/>
    <property type="match status" value="1"/>
</dbReference>
<dbReference type="Proteomes" id="UP000252355">
    <property type="component" value="Unassembled WGS sequence"/>
</dbReference>
<organism evidence="8 9">
    <name type="scientific">Candidatus Ozemobacter sibiricus</name>
    <dbReference type="NCBI Taxonomy" id="2268124"/>
    <lineage>
        <taxon>Bacteria</taxon>
        <taxon>Candidatus Ozemobacteria</taxon>
        <taxon>Candidatus Ozemobacterales</taxon>
        <taxon>Candidatus Ozemobacteraceae</taxon>
        <taxon>Candidatus Ozemobacter</taxon>
    </lineage>
</organism>
<evidence type="ECO:0000313" key="8">
    <source>
        <dbReference type="EMBL" id="RCK78976.1"/>
    </source>
</evidence>
<dbReference type="InterPro" id="IPR051461">
    <property type="entry name" value="UPF0750_membrane"/>
</dbReference>
<evidence type="ECO:0000259" key="7">
    <source>
        <dbReference type="Pfam" id="PF10035"/>
    </source>
</evidence>
<feature type="transmembrane region" description="Helical" evidence="6">
    <location>
        <begin position="12"/>
        <end position="34"/>
    </location>
</feature>
<dbReference type="InterPro" id="IPR003740">
    <property type="entry name" value="YitT"/>
</dbReference>
<feature type="transmembrane region" description="Helical" evidence="6">
    <location>
        <begin position="46"/>
        <end position="69"/>
    </location>
</feature>
<evidence type="ECO:0000256" key="1">
    <source>
        <dbReference type="ARBA" id="ARBA00004651"/>
    </source>
</evidence>
<protein>
    <recommendedName>
        <fullName evidence="7">DUF2179 domain-containing protein</fullName>
    </recommendedName>
</protein>
<keyword evidence="3 6" id="KW-0812">Transmembrane</keyword>
<feature type="transmembrane region" description="Helical" evidence="6">
    <location>
        <begin position="179"/>
        <end position="202"/>
    </location>
</feature>
<comment type="subcellular location">
    <subcellularLocation>
        <location evidence="1">Cell membrane</location>
        <topology evidence="1">Multi-pass membrane protein</topology>
    </subcellularLocation>
</comment>
<accession>A0A367ZLJ8</accession>
<evidence type="ECO:0000256" key="4">
    <source>
        <dbReference type="ARBA" id="ARBA00022989"/>
    </source>
</evidence>
<dbReference type="PIRSF" id="PIRSF006483">
    <property type="entry name" value="Membrane_protein_YitT"/>
    <property type="match status" value="1"/>
</dbReference>
<feature type="transmembrane region" description="Helical" evidence="6">
    <location>
        <begin position="81"/>
        <end position="99"/>
    </location>
</feature>
<dbReference type="PANTHER" id="PTHR33545">
    <property type="entry name" value="UPF0750 MEMBRANE PROTEIN YITT-RELATED"/>
    <property type="match status" value="1"/>
</dbReference>
<dbReference type="Pfam" id="PF02588">
    <property type="entry name" value="YitT_membrane"/>
    <property type="match status" value="1"/>
</dbReference>
<feature type="transmembrane region" description="Helical" evidence="6">
    <location>
        <begin position="150"/>
        <end position="173"/>
    </location>
</feature>
<dbReference type="InterPro" id="IPR015867">
    <property type="entry name" value="N-reg_PII/ATP_PRibTrfase_C"/>
</dbReference>
<dbReference type="PANTHER" id="PTHR33545:SF5">
    <property type="entry name" value="UPF0750 MEMBRANE PROTEIN YITT"/>
    <property type="match status" value="1"/>
</dbReference>